<name>A0ABY4ICJ9_9MICO</name>
<reference evidence="1 2" key="1">
    <citation type="submission" date="2021-06" db="EMBL/GenBank/DDBJ databases">
        <title>Genome-based taxonomic framework of Microbacterium strains isolated from marine environment, the description of four new species and reclassification of four preexisting species.</title>
        <authorList>
            <person name="Lee S.D."/>
            <person name="Kim S.-M."/>
            <person name="Byeon Y.-S."/>
            <person name="Yang H.L."/>
            <person name="Kim I.S."/>
        </authorList>
    </citation>
    <scope>NUCLEOTIDE SEQUENCE [LARGE SCALE GENOMIC DNA]</scope>
    <source>
        <strain evidence="1 2">SSW1-51</strain>
    </source>
</reference>
<proteinExistence type="predicted"/>
<evidence type="ECO:0000313" key="1">
    <source>
        <dbReference type="EMBL" id="UPL10284.1"/>
    </source>
</evidence>
<sequence length="136" mass="14567">MATIDDVRRIALALPGVTEAVNGHTGLPGWRVTQGQFAGLRGPTGADLRQLAELGRQWPDGEVLSVRVADQGEKEALLAAEPEALFSIPHFDGYPALLVRLDVVDAERLAELVTDAWLVRVPATVAKDWLAAHGLA</sequence>
<dbReference type="GO" id="GO:0003677">
    <property type="term" value="F:DNA binding"/>
    <property type="evidence" value="ECO:0007669"/>
    <property type="project" value="UniProtKB-KW"/>
</dbReference>
<dbReference type="EMBL" id="CP078076">
    <property type="protein sequence ID" value="UPL10284.1"/>
    <property type="molecule type" value="Genomic_DNA"/>
</dbReference>
<gene>
    <name evidence="1" type="ORF">KV394_03800</name>
</gene>
<keyword evidence="2" id="KW-1185">Reference proteome</keyword>
<organism evidence="1 2">
    <name type="scientific">Microbacterium sufflavum</name>
    <dbReference type="NCBI Taxonomy" id="2851649"/>
    <lineage>
        <taxon>Bacteria</taxon>
        <taxon>Bacillati</taxon>
        <taxon>Actinomycetota</taxon>
        <taxon>Actinomycetes</taxon>
        <taxon>Micrococcales</taxon>
        <taxon>Microbacteriaceae</taxon>
        <taxon>Microbacterium</taxon>
    </lineage>
</organism>
<accession>A0ABY4ICJ9</accession>
<dbReference type="Pfam" id="PF04237">
    <property type="entry name" value="YjbR"/>
    <property type="match status" value="1"/>
</dbReference>
<keyword evidence="1" id="KW-0238">DNA-binding</keyword>
<dbReference type="Proteomes" id="UP000831467">
    <property type="component" value="Chromosome"/>
</dbReference>
<protein>
    <submittedName>
        <fullName evidence="1">MmcQ/YjbR family DNA-binding protein</fullName>
    </submittedName>
</protein>
<dbReference type="InterPro" id="IPR058532">
    <property type="entry name" value="YjbR/MT2646/Rv2570-like"/>
</dbReference>
<evidence type="ECO:0000313" key="2">
    <source>
        <dbReference type="Proteomes" id="UP000831467"/>
    </source>
</evidence>
<dbReference type="RefSeq" id="WP_136035145.1">
    <property type="nucleotide sequence ID" value="NZ_CP078076.1"/>
</dbReference>